<reference evidence="2" key="1">
    <citation type="submission" date="2016-10" db="EMBL/GenBank/DDBJ databases">
        <authorList>
            <person name="Varghese N."/>
            <person name="Submissions S."/>
        </authorList>
    </citation>
    <scope>NUCLEOTIDE SEQUENCE [LARGE SCALE GENOMIC DNA]</scope>
    <source>
        <strain evidence="2">DSM 46136</strain>
    </source>
</reference>
<keyword evidence="2" id="KW-1185">Reference proteome</keyword>
<dbReference type="AlphaFoldDB" id="A0A1I7CVK4"/>
<evidence type="ECO:0000313" key="2">
    <source>
        <dbReference type="Proteomes" id="UP000199546"/>
    </source>
</evidence>
<protein>
    <submittedName>
        <fullName evidence="1">Pyridine nucleotide-disulphide oxidoreductase</fullName>
    </submittedName>
</protein>
<name>A0A1I7CVK4_9ACTN</name>
<proteinExistence type="predicted"/>
<dbReference type="SUPFAM" id="SSF51905">
    <property type="entry name" value="FAD/NAD(P)-binding domain"/>
    <property type="match status" value="1"/>
</dbReference>
<dbReference type="RefSeq" id="WP_093583803.1">
    <property type="nucleotide sequence ID" value="NZ_FPBA01000027.1"/>
</dbReference>
<dbReference type="EMBL" id="FPBA01000027">
    <property type="protein sequence ID" value="SFU03495.1"/>
    <property type="molecule type" value="Genomic_DNA"/>
</dbReference>
<gene>
    <name evidence="1" type="ORF">SAMN05660657_04945</name>
</gene>
<dbReference type="Pfam" id="PF13450">
    <property type="entry name" value="NAD_binding_8"/>
    <property type="match status" value="1"/>
</dbReference>
<evidence type="ECO:0000313" key="1">
    <source>
        <dbReference type="EMBL" id="SFU03495.1"/>
    </source>
</evidence>
<dbReference type="Gene3D" id="3.50.50.60">
    <property type="entry name" value="FAD/NAD(P)-binding domain"/>
    <property type="match status" value="1"/>
</dbReference>
<dbReference type="OrthoDB" id="530515at2"/>
<accession>A0A1I7CVK4</accession>
<dbReference type="Proteomes" id="UP000199546">
    <property type="component" value="Unassembled WGS sequence"/>
</dbReference>
<sequence>MREYDVIVVGAGQAGLAAGHALRTTGLSFTLLEGGEQPGGSWPRFSRVAAVRPHQVFPRSAITSAEAVSDGLAAARGLRAPGLAIPGRRKIGTWRGRGARRFVDVRRGQPALRLRLQGQHYDELLIGHDDAAALAARLAPVN</sequence>
<dbReference type="InterPro" id="IPR036188">
    <property type="entry name" value="FAD/NAD-bd_sf"/>
</dbReference>
<organism evidence="1 2">
    <name type="scientific">Geodermatophilus amargosae</name>
    <dbReference type="NCBI Taxonomy" id="1296565"/>
    <lineage>
        <taxon>Bacteria</taxon>
        <taxon>Bacillati</taxon>
        <taxon>Actinomycetota</taxon>
        <taxon>Actinomycetes</taxon>
        <taxon>Geodermatophilales</taxon>
        <taxon>Geodermatophilaceae</taxon>
        <taxon>Geodermatophilus</taxon>
    </lineage>
</organism>
<dbReference type="STRING" id="1296565.SAMN05660657_04945"/>